<dbReference type="EMBL" id="JAWDJW010004318">
    <property type="protein sequence ID" value="KAK3076147.1"/>
    <property type="molecule type" value="Genomic_DNA"/>
</dbReference>
<reference evidence="1" key="1">
    <citation type="submission" date="2024-09" db="EMBL/GenBank/DDBJ databases">
        <title>Black Yeasts Isolated from many extreme environments.</title>
        <authorList>
            <person name="Coleine C."/>
            <person name="Stajich J.E."/>
            <person name="Selbmann L."/>
        </authorList>
    </citation>
    <scope>NUCLEOTIDE SEQUENCE</scope>
    <source>
        <strain evidence="1">CCFEE 5737</strain>
    </source>
</reference>
<keyword evidence="2" id="KW-1185">Reference proteome</keyword>
<dbReference type="Proteomes" id="UP001186974">
    <property type="component" value="Unassembled WGS sequence"/>
</dbReference>
<sequence>MRDFFLPRANAGITQRIILLSGDGGIVDAVNVLMFSRSSSYAPPIISLLPFGTGNALAHSSGITQDSTFGLSTLARGKPQRLPLLKATFSPGARLLEDEGTTAETLPHSMSSTTPEGRQTIVPSIYGAVVASWGLHAALVADSDTSEYRKHGVERFQMAAKENLYPPNGSLPHEYRATVSVLRTPAANAGEEVWEPIPRS</sequence>
<organism evidence="1 2">
    <name type="scientific">Coniosporium uncinatum</name>
    <dbReference type="NCBI Taxonomy" id="93489"/>
    <lineage>
        <taxon>Eukaryota</taxon>
        <taxon>Fungi</taxon>
        <taxon>Dikarya</taxon>
        <taxon>Ascomycota</taxon>
        <taxon>Pezizomycotina</taxon>
        <taxon>Dothideomycetes</taxon>
        <taxon>Dothideomycetes incertae sedis</taxon>
        <taxon>Coniosporium</taxon>
    </lineage>
</organism>
<proteinExistence type="predicted"/>
<feature type="non-terminal residue" evidence="1">
    <location>
        <position position="200"/>
    </location>
</feature>
<comment type="caution">
    <text evidence="1">The sequence shown here is derived from an EMBL/GenBank/DDBJ whole genome shotgun (WGS) entry which is preliminary data.</text>
</comment>
<accession>A0ACC3DI27</accession>
<gene>
    <name evidence="1" type="ORF">LTS18_013802</name>
</gene>
<evidence type="ECO:0000313" key="1">
    <source>
        <dbReference type="EMBL" id="KAK3076147.1"/>
    </source>
</evidence>
<protein>
    <submittedName>
        <fullName evidence="1">Uncharacterized protein</fullName>
    </submittedName>
</protein>
<name>A0ACC3DI27_9PEZI</name>
<evidence type="ECO:0000313" key="2">
    <source>
        <dbReference type="Proteomes" id="UP001186974"/>
    </source>
</evidence>